<reference evidence="3" key="1">
    <citation type="journal article" date="2014" name="Science">
        <title>Ancient hybridizations among the ancestral genomes of bread wheat.</title>
        <authorList>
            <consortium name="International Wheat Genome Sequencing Consortium,"/>
            <person name="Marcussen T."/>
            <person name="Sandve S.R."/>
            <person name="Heier L."/>
            <person name="Spannagl M."/>
            <person name="Pfeifer M."/>
            <person name="Jakobsen K.S."/>
            <person name="Wulff B.B."/>
            <person name="Steuernagel B."/>
            <person name="Mayer K.F."/>
            <person name="Olsen O.A."/>
        </authorList>
    </citation>
    <scope>NUCLEOTIDE SEQUENCE [LARGE SCALE GENOMIC DNA]</scope>
    <source>
        <strain evidence="3">cv. AL8/78</strain>
    </source>
</reference>
<name>A0A453G0E4_AEGTS</name>
<organism evidence="2 3">
    <name type="scientific">Aegilops tauschii subsp. strangulata</name>
    <name type="common">Goatgrass</name>
    <dbReference type="NCBI Taxonomy" id="200361"/>
    <lineage>
        <taxon>Eukaryota</taxon>
        <taxon>Viridiplantae</taxon>
        <taxon>Streptophyta</taxon>
        <taxon>Embryophyta</taxon>
        <taxon>Tracheophyta</taxon>
        <taxon>Spermatophyta</taxon>
        <taxon>Magnoliopsida</taxon>
        <taxon>Liliopsida</taxon>
        <taxon>Poales</taxon>
        <taxon>Poaceae</taxon>
        <taxon>BOP clade</taxon>
        <taxon>Pooideae</taxon>
        <taxon>Triticodae</taxon>
        <taxon>Triticeae</taxon>
        <taxon>Triticinae</taxon>
        <taxon>Aegilops</taxon>
    </lineage>
</organism>
<protein>
    <submittedName>
        <fullName evidence="2">Uncharacterized protein</fullName>
    </submittedName>
</protein>
<reference evidence="2" key="4">
    <citation type="submission" date="2019-03" db="UniProtKB">
        <authorList>
            <consortium name="EnsemblPlants"/>
        </authorList>
    </citation>
    <scope>IDENTIFICATION</scope>
</reference>
<dbReference type="EnsemblPlants" id="AET3Gv20845100.17">
    <property type="protein sequence ID" value="AET3Gv20845100.17"/>
    <property type="gene ID" value="AET3Gv20845100"/>
</dbReference>
<dbReference type="Gramene" id="AET3Gv20845100.17">
    <property type="protein sequence ID" value="AET3Gv20845100.17"/>
    <property type="gene ID" value="AET3Gv20845100"/>
</dbReference>
<dbReference type="Proteomes" id="UP000015105">
    <property type="component" value="Chromosome 3D"/>
</dbReference>
<sequence>MKVYFVCTLCRKRRISWLCFKKKLHTKFILFLSWARLTCHVFVAFSLDPWLLLSYIISNIFM</sequence>
<dbReference type="AlphaFoldDB" id="A0A453G0E4"/>
<keyword evidence="1" id="KW-0812">Transmembrane</keyword>
<keyword evidence="1" id="KW-0472">Membrane</keyword>
<proteinExistence type="predicted"/>
<reference evidence="2" key="3">
    <citation type="journal article" date="2017" name="Nature">
        <title>Genome sequence of the progenitor of the wheat D genome Aegilops tauschii.</title>
        <authorList>
            <person name="Luo M.C."/>
            <person name="Gu Y.Q."/>
            <person name="Puiu D."/>
            <person name="Wang H."/>
            <person name="Twardziok S.O."/>
            <person name="Deal K.R."/>
            <person name="Huo N."/>
            <person name="Zhu T."/>
            <person name="Wang L."/>
            <person name="Wang Y."/>
            <person name="McGuire P.E."/>
            <person name="Liu S."/>
            <person name="Long H."/>
            <person name="Ramasamy R.K."/>
            <person name="Rodriguez J.C."/>
            <person name="Van S.L."/>
            <person name="Yuan L."/>
            <person name="Wang Z."/>
            <person name="Xia Z."/>
            <person name="Xiao L."/>
            <person name="Anderson O.D."/>
            <person name="Ouyang S."/>
            <person name="Liang Y."/>
            <person name="Zimin A.V."/>
            <person name="Pertea G."/>
            <person name="Qi P."/>
            <person name="Bennetzen J.L."/>
            <person name="Dai X."/>
            <person name="Dawson M.W."/>
            <person name="Muller H.G."/>
            <person name="Kugler K."/>
            <person name="Rivarola-Duarte L."/>
            <person name="Spannagl M."/>
            <person name="Mayer K.F.X."/>
            <person name="Lu F.H."/>
            <person name="Bevan M.W."/>
            <person name="Leroy P."/>
            <person name="Li P."/>
            <person name="You F.M."/>
            <person name="Sun Q."/>
            <person name="Liu Z."/>
            <person name="Lyons E."/>
            <person name="Wicker T."/>
            <person name="Salzberg S.L."/>
            <person name="Devos K.M."/>
            <person name="Dvorak J."/>
        </authorList>
    </citation>
    <scope>NUCLEOTIDE SEQUENCE [LARGE SCALE GENOMIC DNA]</scope>
    <source>
        <strain evidence="2">cv. AL8/78</strain>
    </source>
</reference>
<feature type="transmembrane region" description="Helical" evidence="1">
    <location>
        <begin position="28"/>
        <end position="47"/>
    </location>
</feature>
<evidence type="ECO:0000313" key="3">
    <source>
        <dbReference type="Proteomes" id="UP000015105"/>
    </source>
</evidence>
<reference evidence="2" key="5">
    <citation type="journal article" date="2021" name="G3 (Bethesda)">
        <title>Aegilops tauschii genome assembly Aet v5.0 features greater sequence contiguity and improved annotation.</title>
        <authorList>
            <person name="Wang L."/>
            <person name="Zhu T."/>
            <person name="Rodriguez J.C."/>
            <person name="Deal K.R."/>
            <person name="Dubcovsky J."/>
            <person name="McGuire P.E."/>
            <person name="Lux T."/>
            <person name="Spannagl M."/>
            <person name="Mayer K.F.X."/>
            <person name="Baldrich P."/>
            <person name="Meyers B.C."/>
            <person name="Huo N."/>
            <person name="Gu Y.Q."/>
            <person name="Zhou H."/>
            <person name="Devos K.M."/>
            <person name="Bennetzen J.L."/>
            <person name="Unver T."/>
            <person name="Budak H."/>
            <person name="Gulick P.J."/>
            <person name="Galiba G."/>
            <person name="Kalapos B."/>
            <person name="Nelson D.R."/>
            <person name="Li P."/>
            <person name="You F.M."/>
            <person name="Luo M.C."/>
            <person name="Dvorak J."/>
        </authorList>
    </citation>
    <scope>NUCLEOTIDE SEQUENCE [LARGE SCALE GENOMIC DNA]</scope>
    <source>
        <strain evidence="2">cv. AL8/78</strain>
    </source>
</reference>
<evidence type="ECO:0000256" key="1">
    <source>
        <dbReference type="SAM" id="Phobius"/>
    </source>
</evidence>
<accession>A0A453G0E4</accession>
<keyword evidence="1" id="KW-1133">Transmembrane helix</keyword>
<keyword evidence="3" id="KW-1185">Reference proteome</keyword>
<reference evidence="3" key="2">
    <citation type="journal article" date="2017" name="Nat. Plants">
        <title>The Aegilops tauschii genome reveals multiple impacts of transposons.</title>
        <authorList>
            <person name="Zhao G."/>
            <person name="Zou C."/>
            <person name="Li K."/>
            <person name="Wang K."/>
            <person name="Li T."/>
            <person name="Gao L."/>
            <person name="Zhang X."/>
            <person name="Wang H."/>
            <person name="Yang Z."/>
            <person name="Liu X."/>
            <person name="Jiang W."/>
            <person name="Mao L."/>
            <person name="Kong X."/>
            <person name="Jiao Y."/>
            <person name="Jia J."/>
        </authorList>
    </citation>
    <scope>NUCLEOTIDE SEQUENCE [LARGE SCALE GENOMIC DNA]</scope>
    <source>
        <strain evidence="3">cv. AL8/78</strain>
    </source>
</reference>
<evidence type="ECO:0000313" key="2">
    <source>
        <dbReference type="EnsemblPlants" id="AET3Gv20845100.17"/>
    </source>
</evidence>